<evidence type="ECO:0000313" key="2">
    <source>
        <dbReference type="EMBL" id="PIC04392.1"/>
    </source>
</evidence>
<dbReference type="PANTHER" id="PTHR43617:SF34">
    <property type="entry name" value="PUTATIVE-RELATED"/>
    <property type="match status" value="1"/>
</dbReference>
<name>A0A2G5RNY8_9BACL</name>
<dbReference type="EMBL" id="PEDM01000022">
    <property type="protein sequence ID" value="PIC04392.1"/>
    <property type="molecule type" value="Genomic_DNA"/>
</dbReference>
<dbReference type="SUPFAM" id="SSF55729">
    <property type="entry name" value="Acyl-CoA N-acyltransferases (Nat)"/>
    <property type="match status" value="1"/>
</dbReference>
<dbReference type="PROSITE" id="PS51186">
    <property type="entry name" value="GNAT"/>
    <property type="match status" value="1"/>
</dbReference>
<organism evidence="2 3">
    <name type="scientific">Anoxybacillus flavithermus</name>
    <dbReference type="NCBI Taxonomy" id="33934"/>
    <lineage>
        <taxon>Bacteria</taxon>
        <taxon>Bacillati</taxon>
        <taxon>Bacillota</taxon>
        <taxon>Bacilli</taxon>
        <taxon>Bacillales</taxon>
        <taxon>Anoxybacillaceae</taxon>
        <taxon>Anoxybacillus</taxon>
    </lineage>
</organism>
<dbReference type="GO" id="GO:0016747">
    <property type="term" value="F:acyltransferase activity, transferring groups other than amino-acyl groups"/>
    <property type="evidence" value="ECO:0007669"/>
    <property type="project" value="InterPro"/>
</dbReference>
<protein>
    <submittedName>
        <fullName evidence="2">GNAT family N-acetyltransferase</fullName>
    </submittedName>
</protein>
<dbReference type="Pfam" id="PF00583">
    <property type="entry name" value="Acetyltransf_1"/>
    <property type="match status" value="1"/>
</dbReference>
<dbReference type="InterPro" id="IPR016181">
    <property type="entry name" value="Acyl_CoA_acyltransferase"/>
</dbReference>
<sequence>MGIRKPNDLEYKKILSLSPQALLEGTLGEAKTSDEKVKQLIEPLLQKGSYYLIATEGDNLMGWILIGKSKDQFTEKIYGFIYELFVLEEFRGNGISKQLVEAGIEHLKQDGYSEIRLSVYAGSQAIKLYEKLGFKSIYIQIEILTSGSHSTPDAA</sequence>
<dbReference type="RefSeq" id="WP_099668917.1">
    <property type="nucleotide sequence ID" value="NZ_PEDM01000022.1"/>
</dbReference>
<dbReference type="Gene3D" id="3.40.630.30">
    <property type="match status" value="1"/>
</dbReference>
<evidence type="ECO:0000259" key="1">
    <source>
        <dbReference type="PROSITE" id="PS51186"/>
    </source>
</evidence>
<dbReference type="InterPro" id="IPR050276">
    <property type="entry name" value="MshD_Acetyltransferase"/>
</dbReference>
<proteinExistence type="predicted"/>
<dbReference type="AlphaFoldDB" id="A0A2G5RNY8"/>
<dbReference type="CDD" id="cd04301">
    <property type="entry name" value="NAT_SF"/>
    <property type="match status" value="1"/>
</dbReference>
<reference evidence="2 3" key="1">
    <citation type="submission" date="2017-10" db="EMBL/GenBank/DDBJ databases">
        <title>Draft genome sequence of Anoxybacillus flavithermus KU2-6-11 from caldera Uzon (Russia:Kamchtka).</title>
        <authorList>
            <person name="Korzhuk A.V."/>
            <person name="Rozanov A.S."/>
            <person name="Bryanskaya A.V."/>
            <person name="Peltek S.E."/>
        </authorList>
    </citation>
    <scope>NUCLEOTIDE SEQUENCE [LARGE SCALE GENOMIC DNA]</scope>
    <source>
        <strain evidence="2 3">KU2-6_11</strain>
    </source>
</reference>
<keyword evidence="2" id="KW-0808">Transferase</keyword>
<feature type="domain" description="N-acetyltransferase" evidence="1">
    <location>
        <begin position="1"/>
        <end position="155"/>
    </location>
</feature>
<accession>A0A2G5RNY8</accession>
<evidence type="ECO:0000313" key="3">
    <source>
        <dbReference type="Proteomes" id="UP000230559"/>
    </source>
</evidence>
<gene>
    <name evidence="2" type="ORF">CS060_09920</name>
</gene>
<comment type="caution">
    <text evidence="2">The sequence shown here is derived from an EMBL/GenBank/DDBJ whole genome shotgun (WGS) entry which is preliminary data.</text>
</comment>
<dbReference type="PANTHER" id="PTHR43617">
    <property type="entry name" value="L-AMINO ACID N-ACETYLTRANSFERASE"/>
    <property type="match status" value="1"/>
</dbReference>
<dbReference type="InterPro" id="IPR000182">
    <property type="entry name" value="GNAT_dom"/>
</dbReference>
<dbReference type="Proteomes" id="UP000230559">
    <property type="component" value="Unassembled WGS sequence"/>
</dbReference>